<dbReference type="Proteomes" id="UP000037046">
    <property type="component" value="Unassembled WGS sequence"/>
</dbReference>
<accession>A0A0L6CZ06</accession>
<dbReference type="OrthoDB" id="7705857at2"/>
<organism evidence="1 2">
    <name type="scientific">Roseovarius tolerans</name>
    <dbReference type="NCBI Taxonomy" id="74031"/>
    <lineage>
        <taxon>Bacteria</taxon>
        <taxon>Pseudomonadati</taxon>
        <taxon>Pseudomonadota</taxon>
        <taxon>Alphaproteobacteria</taxon>
        <taxon>Rhodobacterales</taxon>
        <taxon>Roseobacteraceae</taxon>
        <taxon>Roseovarius</taxon>
    </lineage>
</organism>
<proteinExistence type="predicted"/>
<dbReference type="EMBL" id="LGVV01000003">
    <property type="protein sequence ID" value="KNX43047.1"/>
    <property type="molecule type" value="Genomic_DNA"/>
</dbReference>
<sequence length="264" mass="29739">MRILLHPGFHKTGTSSLQRGATAQFDTLAPRLQLMLTPDLIEAARVARHYSERLTQTDLDRFSAEFQRAVADRDNSDRRPLLISSEVLSGHLPGLRGVKTYAAAPILARSAVKVLQRHYGPEAQITVWFTTRDPETWLRSLYWQNLRAQRLTEEFEPFRDRMAPAADHAHIIEEARRCLGAKAQVETARIEDIGPDPLGPLGEALRRLGVATDNLATLPQHNTQPENAAHDFLTLNRSALGDEALAEAKRKVLRRYRRAEQSDS</sequence>
<comment type="caution">
    <text evidence="1">The sequence shown here is derived from an EMBL/GenBank/DDBJ whole genome shotgun (WGS) entry which is preliminary data.</text>
</comment>
<protein>
    <recommendedName>
        <fullName evidence="3">Sulfotransferase family protein</fullName>
    </recommendedName>
</protein>
<name>A0A0L6CZ06_9RHOB</name>
<evidence type="ECO:0008006" key="3">
    <source>
        <dbReference type="Google" id="ProtNLM"/>
    </source>
</evidence>
<dbReference type="InterPro" id="IPR027417">
    <property type="entry name" value="P-loop_NTPase"/>
</dbReference>
<dbReference type="PATRIC" id="fig|74031.6.peg.463"/>
<reference evidence="2" key="1">
    <citation type="submission" date="2015-07" db="EMBL/GenBank/DDBJ databases">
        <title>Draft Genome Sequence of Roseovarius tolerans EL-164, a producer of N-Acylated Alanine Methyl Esters (NAMEs).</title>
        <authorList>
            <person name="Voget S."/>
            <person name="Bruns H."/>
            <person name="Wagner-Doebler I."/>
            <person name="Schulz S."/>
            <person name="Daniel R."/>
        </authorList>
    </citation>
    <scope>NUCLEOTIDE SEQUENCE [LARGE SCALE GENOMIC DNA]</scope>
    <source>
        <strain evidence="2">EL-164</strain>
    </source>
</reference>
<gene>
    <name evidence="1" type="ORF">ROTO_04520</name>
</gene>
<evidence type="ECO:0000313" key="2">
    <source>
        <dbReference type="Proteomes" id="UP000037046"/>
    </source>
</evidence>
<keyword evidence="2" id="KW-1185">Reference proteome</keyword>
<dbReference type="SUPFAM" id="SSF52540">
    <property type="entry name" value="P-loop containing nucleoside triphosphate hydrolases"/>
    <property type="match status" value="1"/>
</dbReference>
<evidence type="ECO:0000313" key="1">
    <source>
        <dbReference type="EMBL" id="KNX43047.1"/>
    </source>
</evidence>
<dbReference type="STRING" id="74031.SAMN04488077_103217"/>
<dbReference type="RefSeq" id="WP_050661396.1">
    <property type="nucleotide sequence ID" value="NZ_CP118494.1"/>
</dbReference>
<dbReference type="AlphaFoldDB" id="A0A0L6CZ06"/>